<sequence>MAQLKILWTETAILQRNYIFEYWIERNKSNTYAKKLNQKIKERTELLKQNPELGKKTEFKNTRAVSLGHYSILYQNYHSKIIISGF</sequence>
<dbReference type="AlphaFoldDB" id="A0A1M5IED2"/>
<organism evidence="3 4">
    <name type="scientific">Flavobacterium granuli</name>
    <dbReference type="NCBI Taxonomy" id="280093"/>
    <lineage>
        <taxon>Bacteria</taxon>
        <taxon>Pseudomonadati</taxon>
        <taxon>Bacteroidota</taxon>
        <taxon>Flavobacteriia</taxon>
        <taxon>Flavobacteriales</taxon>
        <taxon>Flavobacteriaceae</taxon>
        <taxon>Flavobacterium</taxon>
    </lineage>
</organism>
<dbReference type="InterPro" id="IPR035093">
    <property type="entry name" value="RelE/ParE_toxin_dom_sf"/>
</dbReference>
<evidence type="ECO:0000313" key="5">
    <source>
        <dbReference type="Proteomes" id="UP000237771"/>
    </source>
</evidence>
<dbReference type="STRING" id="280093.SAMN05443373_101212"/>
<gene>
    <name evidence="2" type="ORF">BC624_101212</name>
    <name evidence="3" type="ORF">SAMN05443373_101212</name>
</gene>
<reference evidence="3" key="2">
    <citation type="submission" date="2016-11" db="EMBL/GenBank/DDBJ databases">
        <authorList>
            <person name="Jaros S."/>
            <person name="Januszkiewicz K."/>
            <person name="Wedrychowicz H."/>
        </authorList>
    </citation>
    <scope>NUCLEOTIDE SEQUENCE [LARGE SCALE GENOMIC DNA]</scope>
    <source>
        <strain evidence="3">DSM 19729</strain>
    </source>
</reference>
<dbReference type="OrthoDB" id="1098070at2"/>
<dbReference type="Proteomes" id="UP000237771">
    <property type="component" value="Unassembled WGS sequence"/>
</dbReference>
<protein>
    <submittedName>
        <fullName evidence="3">Toxin YoeB</fullName>
    </submittedName>
</protein>
<keyword evidence="5" id="KW-1185">Reference proteome</keyword>
<proteinExistence type="predicted"/>
<dbReference type="EMBL" id="FQWO01000001">
    <property type="protein sequence ID" value="SHG26616.1"/>
    <property type="molecule type" value="Genomic_DNA"/>
</dbReference>
<dbReference type="Pfam" id="PF05016">
    <property type="entry name" value="ParE_toxin"/>
    <property type="match status" value="1"/>
</dbReference>
<reference evidence="2 5" key="3">
    <citation type="submission" date="2018-03" db="EMBL/GenBank/DDBJ databases">
        <title>Genomic Encyclopedia of Archaeal and Bacterial Type Strains, Phase II (KMG-II): from individual species to whole genera.</title>
        <authorList>
            <person name="Goeker M."/>
        </authorList>
    </citation>
    <scope>NUCLEOTIDE SEQUENCE [LARGE SCALE GENOMIC DNA]</scope>
    <source>
        <strain evidence="2 5">DSM 17797</strain>
    </source>
</reference>
<accession>A0A1M5IED2</accession>
<keyword evidence="1" id="KW-1277">Toxin-antitoxin system</keyword>
<dbReference type="RefSeq" id="WP_072938434.1">
    <property type="nucleotide sequence ID" value="NZ_FQWO01000001.1"/>
</dbReference>
<dbReference type="Gene3D" id="3.30.2310.20">
    <property type="entry name" value="RelE-like"/>
    <property type="match status" value="1"/>
</dbReference>
<dbReference type="InterPro" id="IPR007712">
    <property type="entry name" value="RelE/ParE_toxin"/>
</dbReference>
<dbReference type="Proteomes" id="UP000184384">
    <property type="component" value="Unassembled WGS sequence"/>
</dbReference>
<evidence type="ECO:0000256" key="1">
    <source>
        <dbReference type="ARBA" id="ARBA00022649"/>
    </source>
</evidence>
<reference evidence="4" key="1">
    <citation type="submission" date="2016-11" db="EMBL/GenBank/DDBJ databases">
        <authorList>
            <person name="Varghese N."/>
            <person name="Submissions S."/>
        </authorList>
    </citation>
    <scope>NUCLEOTIDE SEQUENCE [LARGE SCALE GENOMIC DNA]</scope>
    <source>
        <strain evidence="4">DSM 19729</strain>
    </source>
</reference>
<evidence type="ECO:0000313" key="2">
    <source>
        <dbReference type="EMBL" id="PRZ27929.1"/>
    </source>
</evidence>
<evidence type="ECO:0000313" key="3">
    <source>
        <dbReference type="EMBL" id="SHG26616.1"/>
    </source>
</evidence>
<name>A0A1M5IED2_9FLAO</name>
<dbReference type="EMBL" id="PVUB01000001">
    <property type="protein sequence ID" value="PRZ27929.1"/>
    <property type="molecule type" value="Genomic_DNA"/>
</dbReference>
<evidence type="ECO:0000313" key="4">
    <source>
        <dbReference type="Proteomes" id="UP000184384"/>
    </source>
</evidence>